<dbReference type="InterPro" id="IPR016039">
    <property type="entry name" value="Thiolase-like"/>
</dbReference>
<dbReference type="PANTHER" id="PTHR34069:SF2">
    <property type="entry name" value="BETA-KETOACYL-[ACYL-CARRIER-PROTEIN] SYNTHASE III"/>
    <property type="match status" value="1"/>
</dbReference>
<dbReference type="Pfam" id="PF08541">
    <property type="entry name" value="ACP_syn_III_C"/>
    <property type="match status" value="1"/>
</dbReference>
<accession>A0A645FW14</accession>
<sequence length="221" mass="25796">MRSNYFKKEYEDLQKLKDDPIIAFEKDFLRFMLSDGAAAVRLETKPGWEGHSFKINWIELTSYANTLPTCMYAGADYDSNGNLQGWTHFPEEDWASRTLFAIKQDTKLLGENIIKMGGKFFLELIEKHNIKIDDIDWFLPHLSSMYFKIRIERLLNDINFRIPSERWFLNLPYVGNVAAASAFLMLDELARTKDLKKGQNILFMVPESARFSYAFVYLTVC</sequence>
<dbReference type="EMBL" id="VSSQ01064945">
    <property type="protein sequence ID" value="MPN17749.1"/>
    <property type="molecule type" value="Genomic_DNA"/>
</dbReference>
<name>A0A645FW14_9ZZZZ</name>
<keyword evidence="2" id="KW-0012">Acyltransferase</keyword>
<dbReference type="Gene3D" id="3.40.47.10">
    <property type="match status" value="1"/>
</dbReference>
<evidence type="ECO:0000256" key="2">
    <source>
        <dbReference type="ARBA" id="ARBA00023315"/>
    </source>
</evidence>
<dbReference type="SUPFAM" id="SSF53901">
    <property type="entry name" value="Thiolase-like"/>
    <property type="match status" value="1"/>
</dbReference>
<evidence type="ECO:0000259" key="3">
    <source>
        <dbReference type="Pfam" id="PF08541"/>
    </source>
</evidence>
<evidence type="ECO:0000313" key="4">
    <source>
        <dbReference type="EMBL" id="MPN17749.1"/>
    </source>
</evidence>
<dbReference type="InterPro" id="IPR013747">
    <property type="entry name" value="ACP_syn_III_C"/>
</dbReference>
<dbReference type="AlphaFoldDB" id="A0A645FW14"/>
<organism evidence="4">
    <name type="scientific">bioreactor metagenome</name>
    <dbReference type="NCBI Taxonomy" id="1076179"/>
    <lineage>
        <taxon>unclassified sequences</taxon>
        <taxon>metagenomes</taxon>
        <taxon>ecological metagenomes</taxon>
    </lineage>
</organism>
<dbReference type="GO" id="GO:0016746">
    <property type="term" value="F:acyltransferase activity"/>
    <property type="evidence" value="ECO:0007669"/>
    <property type="project" value="UniProtKB-KW"/>
</dbReference>
<reference evidence="4" key="1">
    <citation type="submission" date="2019-08" db="EMBL/GenBank/DDBJ databases">
        <authorList>
            <person name="Kucharzyk K."/>
            <person name="Murdoch R.W."/>
            <person name="Higgins S."/>
            <person name="Loffler F."/>
        </authorList>
    </citation>
    <scope>NUCLEOTIDE SEQUENCE</scope>
</reference>
<protein>
    <recommendedName>
        <fullName evidence="3">Beta-ketoacyl-[acyl-carrier-protein] synthase III C-terminal domain-containing protein</fullName>
    </recommendedName>
</protein>
<feature type="domain" description="Beta-ketoacyl-[acyl-carrier-protein] synthase III C-terminal" evidence="3">
    <location>
        <begin position="126"/>
        <end position="204"/>
    </location>
</feature>
<evidence type="ECO:0000256" key="1">
    <source>
        <dbReference type="ARBA" id="ARBA00022679"/>
    </source>
</evidence>
<comment type="caution">
    <text evidence="4">The sequence shown here is derived from an EMBL/GenBank/DDBJ whole genome shotgun (WGS) entry which is preliminary data.</text>
</comment>
<keyword evidence="1" id="KW-0808">Transferase</keyword>
<dbReference type="PANTHER" id="PTHR34069">
    <property type="entry name" value="3-OXOACYL-[ACYL-CARRIER-PROTEIN] SYNTHASE 3"/>
    <property type="match status" value="1"/>
</dbReference>
<proteinExistence type="predicted"/>
<gene>
    <name evidence="4" type="ORF">SDC9_165104</name>
</gene>
<dbReference type="GO" id="GO:0044550">
    <property type="term" value="P:secondary metabolite biosynthetic process"/>
    <property type="evidence" value="ECO:0007669"/>
    <property type="project" value="TreeGrafter"/>
</dbReference>